<keyword evidence="3" id="KW-0807">Transducer</keyword>
<dbReference type="RefSeq" id="WP_135660740.1">
    <property type="nucleotide sequence ID" value="NZ_RQHF01000042.1"/>
</dbReference>
<dbReference type="SMART" id="SM00283">
    <property type="entry name" value="MA"/>
    <property type="match status" value="1"/>
</dbReference>
<gene>
    <name evidence="6" type="ORF">EHQ95_17755</name>
</gene>
<feature type="domain" description="Methyl-accepting transducer" evidence="5">
    <location>
        <begin position="105"/>
        <end position="362"/>
    </location>
</feature>
<dbReference type="PANTHER" id="PTHR43531:SF11">
    <property type="entry name" value="METHYL-ACCEPTING CHEMOTAXIS PROTEIN 3"/>
    <property type="match status" value="1"/>
</dbReference>
<dbReference type="PROSITE" id="PS50111">
    <property type="entry name" value="CHEMOTAXIS_TRANSDUC_2"/>
    <property type="match status" value="1"/>
</dbReference>
<keyword evidence="4" id="KW-0812">Transmembrane</keyword>
<sequence length="416" mass="46274">MGNNRNKYEVLNEKYEVYPQLIRLENFLVTILVVLTITIILQSFIGRIPTPFPILIALGAAILTILYLFLLNKKRRILKLWIESKSQTADPVLLLSELGIDIHEYSDSLLQHCSSLNKRMDEISEHIADLNGKIHTAGLDIDRVYQIVSQLATEEVKLMEAVGKTSEEIDIMFDIVNIVIAEIQSRNDTMENLVFLSQDGRIKVGDTNKTIKKFSESSGNILKLIDLINGVSKETNLLAINAAIEATHSGSEGKGFTVIADEIGKLSTMTANNARQITKILKENVNDYGKAEKLGIESGSAFQFIADEIHIVHGTIAEVIQSIQELKSRGGAILSKAKTLDDVAERVRDTSGEVYGEIVTIHTNLEDIKGLSESIHKECEEIREEQQGILQLTFKMKGQLREISSQTDEILGISES</sequence>
<dbReference type="SUPFAM" id="SSF58104">
    <property type="entry name" value="Methyl-accepting chemotaxis protein (MCP) signaling domain"/>
    <property type="match status" value="1"/>
</dbReference>
<evidence type="ECO:0000256" key="3">
    <source>
        <dbReference type="PROSITE-ProRule" id="PRU00284"/>
    </source>
</evidence>
<feature type="transmembrane region" description="Helical" evidence="4">
    <location>
        <begin position="51"/>
        <end position="71"/>
    </location>
</feature>
<keyword evidence="4" id="KW-1133">Transmembrane helix</keyword>
<keyword evidence="7" id="KW-1185">Reference proteome</keyword>
<evidence type="ECO:0000256" key="2">
    <source>
        <dbReference type="ARBA" id="ARBA00029447"/>
    </source>
</evidence>
<dbReference type="InterPro" id="IPR051310">
    <property type="entry name" value="MCP_chemotaxis"/>
</dbReference>
<dbReference type="Proteomes" id="UP000298112">
    <property type="component" value="Unassembled WGS sequence"/>
</dbReference>
<comment type="similarity">
    <text evidence="2">Belongs to the methyl-accepting chemotaxis (MCP) protein family.</text>
</comment>
<dbReference type="Gene3D" id="1.10.287.950">
    <property type="entry name" value="Methyl-accepting chemotaxis protein"/>
    <property type="match status" value="1"/>
</dbReference>
<proteinExistence type="inferred from homology"/>
<evidence type="ECO:0000256" key="1">
    <source>
        <dbReference type="ARBA" id="ARBA00022500"/>
    </source>
</evidence>
<dbReference type="PANTHER" id="PTHR43531">
    <property type="entry name" value="PROTEIN ICFG"/>
    <property type="match status" value="1"/>
</dbReference>
<accession>A0ABY2NJK1</accession>
<name>A0ABY2NJK1_9LEPT</name>
<feature type="transmembrane region" description="Helical" evidence="4">
    <location>
        <begin position="21"/>
        <end position="45"/>
    </location>
</feature>
<comment type="caution">
    <text evidence="6">The sequence shown here is derived from an EMBL/GenBank/DDBJ whole genome shotgun (WGS) entry which is preliminary data.</text>
</comment>
<evidence type="ECO:0000256" key="4">
    <source>
        <dbReference type="SAM" id="Phobius"/>
    </source>
</evidence>
<organism evidence="6 7">
    <name type="scientific">Leptospira vanthielii</name>
    <dbReference type="NCBI Taxonomy" id="293085"/>
    <lineage>
        <taxon>Bacteria</taxon>
        <taxon>Pseudomonadati</taxon>
        <taxon>Spirochaetota</taxon>
        <taxon>Spirochaetia</taxon>
        <taxon>Leptospirales</taxon>
        <taxon>Leptospiraceae</taxon>
        <taxon>Leptospira</taxon>
    </lineage>
</organism>
<evidence type="ECO:0000313" key="6">
    <source>
        <dbReference type="EMBL" id="TGM45468.1"/>
    </source>
</evidence>
<reference evidence="7" key="1">
    <citation type="journal article" date="2019" name="PLoS Negl. Trop. Dis.">
        <title>Revisiting the worldwide diversity of Leptospira species in the environment.</title>
        <authorList>
            <person name="Vincent A.T."/>
            <person name="Schiettekatte O."/>
            <person name="Bourhy P."/>
            <person name="Veyrier F.J."/>
            <person name="Picardeau M."/>
        </authorList>
    </citation>
    <scope>NUCLEOTIDE SEQUENCE [LARGE SCALE GENOMIC DNA]</scope>
    <source>
        <strain evidence="7">201601955</strain>
    </source>
</reference>
<protein>
    <submittedName>
        <fullName evidence="6">Chemotaxis protein</fullName>
    </submittedName>
</protein>
<evidence type="ECO:0000259" key="5">
    <source>
        <dbReference type="PROSITE" id="PS50111"/>
    </source>
</evidence>
<dbReference type="InterPro" id="IPR004089">
    <property type="entry name" value="MCPsignal_dom"/>
</dbReference>
<dbReference type="EMBL" id="RQHF01000042">
    <property type="protein sequence ID" value="TGM45468.1"/>
    <property type="molecule type" value="Genomic_DNA"/>
</dbReference>
<keyword evidence="1" id="KW-0145">Chemotaxis</keyword>
<dbReference type="Pfam" id="PF00015">
    <property type="entry name" value="MCPsignal"/>
    <property type="match status" value="1"/>
</dbReference>
<keyword evidence="4" id="KW-0472">Membrane</keyword>
<evidence type="ECO:0000313" key="7">
    <source>
        <dbReference type="Proteomes" id="UP000298112"/>
    </source>
</evidence>